<sequence length="153" mass="16025">MNHGASLFAAYAAGLASTLVLAAFLTPRAWWRRANLQAATVLAAGTLAIGGTLAWLFVPTAPAQARPIAAIADPPPRGAPEAGMRYRVHDHLNLRGARGIGAVRLGVVPAGATVIATGAREGDWWEVSASLDGQAVRGWASSLWLRRTDEARP</sequence>
<protein>
    <submittedName>
        <fullName evidence="2">SH3 domain-containing protein</fullName>
    </submittedName>
</protein>
<evidence type="ECO:0000256" key="1">
    <source>
        <dbReference type="SAM" id="Phobius"/>
    </source>
</evidence>
<reference evidence="2 3" key="1">
    <citation type="submission" date="2022-08" db="EMBL/GenBank/DDBJ databases">
        <title>Reclassification of Massilia species as members of the genera Telluria, Duganella, Pseudoduganella, Mokoshia gen. nov. and Zemynaea gen. nov. using orthogonal and non-orthogonal genome-based approaches.</title>
        <authorList>
            <person name="Bowman J.P."/>
        </authorList>
    </citation>
    <scope>NUCLEOTIDE SEQUENCE [LARGE SCALE GENOMIC DNA]</scope>
    <source>
        <strain evidence="2 3">JCM 31606</strain>
    </source>
</reference>
<feature type="transmembrane region" description="Helical" evidence="1">
    <location>
        <begin position="38"/>
        <end position="58"/>
    </location>
</feature>
<organism evidence="2 3">
    <name type="scientific">Massilia terrae</name>
    <dbReference type="NCBI Taxonomy" id="1811224"/>
    <lineage>
        <taxon>Bacteria</taxon>
        <taxon>Pseudomonadati</taxon>
        <taxon>Pseudomonadota</taxon>
        <taxon>Betaproteobacteria</taxon>
        <taxon>Burkholderiales</taxon>
        <taxon>Oxalobacteraceae</taxon>
        <taxon>Telluria group</taxon>
        <taxon>Massilia</taxon>
    </lineage>
</organism>
<keyword evidence="3" id="KW-1185">Reference proteome</keyword>
<dbReference type="RefSeq" id="WP_258810806.1">
    <property type="nucleotide sequence ID" value="NZ_JANUGU010000001.1"/>
</dbReference>
<keyword evidence="1" id="KW-0812">Transmembrane</keyword>
<dbReference type="Proteomes" id="UP001204621">
    <property type="component" value="Unassembled WGS sequence"/>
</dbReference>
<evidence type="ECO:0000313" key="3">
    <source>
        <dbReference type="Proteomes" id="UP001204621"/>
    </source>
</evidence>
<keyword evidence="1" id="KW-1133">Transmembrane helix</keyword>
<evidence type="ECO:0000313" key="2">
    <source>
        <dbReference type="EMBL" id="MCS0657661.1"/>
    </source>
</evidence>
<gene>
    <name evidence="2" type="ORF">NX778_06230</name>
</gene>
<proteinExistence type="predicted"/>
<dbReference type="EMBL" id="JANUGU010000001">
    <property type="protein sequence ID" value="MCS0657661.1"/>
    <property type="molecule type" value="Genomic_DNA"/>
</dbReference>
<keyword evidence="1" id="KW-0472">Membrane</keyword>
<name>A0ABT2CUK3_9BURK</name>
<dbReference type="Gene3D" id="2.30.30.40">
    <property type="entry name" value="SH3 Domains"/>
    <property type="match status" value="1"/>
</dbReference>
<accession>A0ABT2CUK3</accession>
<comment type="caution">
    <text evidence="2">The sequence shown here is derived from an EMBL/GenBank/DDBJ whole genome shotgun (WGS) entry which is preliminary data.</text>
</comment>